<feature type="signal peptide" evidence="1">
    <location>
        <begin position="1"/>
        <end position="20"/>
    </location>
</feature>
<protein>
    <submittedName>
        <fullName evidence="3">Lipoprotein</fullName>
    </submittedName>
</protein>
<reference evidence="3" key="1">
    <citation type="submission" date="2017-02" db="UniProtKB">
        <authorList>
            <consortium name="WormBaseParasite"/>
        </authorList>
    </citation>
    <scope>IDENTIFICATION</scope>
</reference>
<sequence length="218" mass="23392">MLKRFKILIISFSLFSPSNTCGSLTGGGFNDGEILQDPSFTFTVSPAVSWTYPPEIASPNPGIVFYFAGQSLTQSQAIQRAESDVTASILFAFDDENIPISRMTVTLTYSPDPIANCVPNTPIPSGTFVGLLAAGAIIEWATVTGASGSTVTLVNCPLSMNSISTAQVIHVQEYVKEVVVNIKGYATTRGTWRTIANNLLSILNFRFGALPRSQVMIN</sequence>
<organism evidence="2 3">
    <name type="scientific">Parastrongyloides trichosuri</name>
    <name type="common">Possum-specific nematode worm</name>
    <dbReference type="NCBI Taxonomy" id="131310"/>
    <lineage>
        <taxon>Eukaryota</taxon>
        <taxon>Metazoa</taxon>
        <taxon>Ecdysozoa</taxon>
        <taxon>Nematoda</taxon>
        <taxon>Chromadorea</taxon>
        <taxon>Rhabditida</taxon>
        <taxon>Tylenchina</taxon>
        <taxon>Panagrolaimomorpha</taxon>
        <taxon>Strongyloidoidea</taxon>
        <taxon>Strongyloididae</taxon>
        <taxon>Parastrongyloides</taxon>
    </lineage>
</organism>
<evidence type="ECO:0000313" key="3">
    <source>
        <dbReference type="WBParaSite" id="PTRK_0000303200.1"/>
    </source>
</evidence>
<evidence type="ECO:0000256" key="1">
    <source>
        <dbReference type="SAM" id="SignalP"/>
    </source>
</evidence>
<dbReference type="AlphaFoldDB" id="A0A0N4Z780"/>
<dbReference type="Proteomes" id="UP000038045">
    <property type="component" value="Unplaced"/>
</dbReference>
<evidence type="ECO:0000313" key="2">
    <source>
        <dbReference type="Proteomes" id="UP000038045"/>
    </source>
</evidence>
<accession>A0A0N4Z780</accession>
<name>A0A0N4Z780_PARTI</name>
<dbReference type="WBParaSite" id="PTRK_0000303200.1">
    <property type="protein sequence ID" value="PTRK_0000303200.1"/>
    <property type="gene ID" value="PTRK_0000303200"/>
</dbReference>
<proteinExistence type="predicted"/>
<keyword evidence="1" id="KW-0732">Signal</keyword>
<feature type="chain" id="PRO_5005891210" evidence="1">
    <location>
        <begin position="21"/>
        <end position="218"/>
    </location>
</feature>
<keyword evidence="2" id="KW-1185">Reference proteome</keyword>